<dbReference type="AlphaFoldDB" id="A0A553WIY7"/>
<proteinExistence type="predicted"/>
<keyword evidence="2" id="KW-1185">Reference proteome</keyword>
<evidence type="ECO:0000313" key="2">
    <source>
        <dbReference type="Proteomes" id="UP000320160"/>
    </source>
</evidence>
<organism evidence="1 2">
    <name type="scientific">Sphingorhabdus contaminans</name>
    <dbReference type="NCBI Taxonomy" id="1343899"/>
    <lineage>
        <taxon>Bacteria</taxon>
        <taxon>Pseudomonadati</taxon>
        <taxon>Pseudomonadota</taxon>
        <taxon>Alphaproteobacteria</taxon>
        <taxon>Sphingomonadales</taxon>
        <taxon>Sphingomonadaceae</taxon>
        <taxon>Sphingorhabdus</taxon>
    </lineage>
</organism>
<dbReference type="GO" id="GO:0000160">
    <property type="term" value="P:phosphorelay signal transduction system"/>
    <property type="evidence" value="ECO:0007669"/>
    <property type="project" value="InterPro"/>
</dbReference>
<gene>
    <name evidence="1" type="ORF">FOM92_04185</name>
</gene>
<protein>
    <submittedName>
        <fullName evidence="1">Hpt domain-containing protein</fullName>
    </submittedName>
</protein>
<comment type="caution">
    <text evidence="1">The sequence shown here is derived from an EMBL/GenBank/DDBJ whole genome shotgun (WGS) entry which is preliminary data.</text>
</comment>
<sequence length="103" mass="11299">MSMDYGSFDTAIKAASGEDYALMAELRHSFVESARRQLSLLSRSRCDANWQYTSWRLKGLAASFGATRLMELADMASVGAPGDPVVIRDIEAAILEIEAHEIS</sequence>
<evidence type="ECO:0000313" key="1">
    <source>
        <dbReference type="EMBL" id="TSB04621.1"/>
    </source>
</evidence>
<accession>A0A553WIY7</accession>
<dbReference type="SUPFAM" id="SSF47226">
    <property type="entry name" value="Histidine-containing phosphotransfer domain, HPT domain"/>
    <property type="match status" value="1"/>
</dbReference>
<dbReference type="OrthoDB" id="7427752at2"/>
<dbReference type="InterPro" id="IPR036641">
    <property type="entry name" value="HPT_dom_sf"/>
</dbReference>
<dbReference type="RefSeq" id="WP_143775509.1">
    <property type="nucleotide sequence ID" value="NZ_VKKU01000001.1"/>
</dbReference>
<reference evidence="1 2" key="1">
    <citation type="submission" date="2019-07" db="EMBL/GenBank/DDBJ databases">
        <authorList>
            <person name="Park M."/>
        </authorList>
    </citation>
    <scope>NUCLEOTIDE SEQUENCE [LARGE SCALE GENOMIC DNA]</scope>
    <source>
        <strain evidence="1 2">KCTC32445</strain>
    </source>
</reference>
<dbReference type="Gene3D" id="1.20.120.160">
    <property type="entry name" value="HPT domain"/>
    <property type="match status" value="1"/>
</dbReference>
<name>A0A553WIY7_9SPHN</name>
<dbReference type="EMBL" id="VKKU01000001">
    <property type="protein sequence ID" value="TSB04621.1"/>
    <property type="molecule type" value="Genomic_DNA"/>
</dbReference>
<dbReference type="Proteomes" id="UP000320160">
    <property type="component" value="Unassembled WGS sequence"/>
</dbReference>